<keyword evidence="2" id="KW-0472">Membrane</keyword>
<keyword evidence="2" id="KW-0812">Transmembrane</keyword>
<evidence type="ECO:0000256" key="1">
    <source>
        <dbReference type="SAM" id="MobiDB-lite"/>
    </source>
</evidence>
<sequence>MRASLQCAAAAPNFIKDLHMSKFLYRLGSWSYRKAWPFLAFWLVLLVAMGGLAGAFAKSPSPTFSMPDMDSTVTQEQMMERFGTETDAMSAPQRHHHTAGSGGQKAHG</sequence>
<reference evidence="3 4" key="1">
    <citation type="submission" date="2017-11" db="EMBL/GenBank/DDBJ databases">
        <title>Whole genome sequencing of cultured pathogen.</title>
        <authorList>
            <person name="Hoffmann M."/>
            <person name="Sanchez M."/>
            <person name="Timme R."/>
            <person name="Nudel K."/>
            <person name="Bry L."/>
        </authorList>
    </citation>
    <scope>NUCLEOTIDE SEQUENCE [LARGE SCALE GENOMIC DNA]</scope>
    <source>
        <strain evidence="3 4">216</strain>
    </source>
</reference>
<organism evidence="3 4">
    <name type="scientific">Corynebacterium striatum</name>
    <dbReference type="NCBI Taxonomy" id="43770"/>
    <lineage>
        <taxon>Bacteria</taxon>
        <taxon>Bacillati</taxon>
        <taxon>Actinomycetota</taxon>
        <taxon>Actinomycetes</taxon>
        <taxon>Mycobacteriales</taxon>
        <taxon>Corynebacteriaceae</taxon>
        <taxon>Corynebacterium</taxon>
    </lineage>
</organism>
<proteinExistence type="predicted"/>
<evidence type="ECO:0000313" key="3">
    <source>
        <dbReference type="EMBL" id="ATZ07490.1"/>
    </source>
</evidence>
<keyword evidence="2" id="KW-1133">Transmembrane helix</keyword>
<evidence type="ECO:0000313" key="4">
    <source>
        <dbReference type="Proteomes" id="UP000231994"/>
    </source>
</evidence>
<accession>A0ABC8CJU7</accession>
<feature type="region of interest" description="Disordered" evidence="1">
    <location>
        <begin position="78"/>
        <end position="108"/>
    </location>
</feature>
<evidence type="ECO:0008006" key="5">
    <source>
        <dbReference type="Google" id="ProtNLM"/>
    </source>
</evidence>
<protein>
    <recommendedName>
        <fullName evidence="5">Secreted protein</fullName>
    </recommendedName>
</protein>
<feature type="transmembrane region" description="Helical" evidence="2">
    <location>
        <begin position="35"/>
        <end position="57"/>
    </location>
</feature>
<dbReference type="EMBL" id="CP024932">
    <property type="protein sequence ID" value="ATZ07490.1"/>
    <property type="molecule type" value="Genomic_DNA"/>
</dbReference>
<evidence type="ECO:0000256" key="2">
    <source>
        <dbReference type="SAM" id="Phobius"/>
    </source>
</evidence>
<name>A0ABC8CJU7_CORST</name>
<dbReference type="Proteomes" id="UP000231994">
    <property type="component" value="Chromosome"/>
</dbReference>
<dbReference type="AlphaFoldDB" id="A0ABC8CJU7"/>
<gene>
    <name evidence="3" type="ORF">A9D01_00685</name>
</gene>